<evidence type="ECO:0000313" key="2">
    <source>
        <dbReference type="Proteomes" id="UP000002497"/>
    </source>
</evidence>
<accession>E9CY04</accession>
<dbReference type="VEuPathDB" id="FungiDB:CPSG_02674"/>
<dbReference type="Proteomes" id="UP000002497">
    <property type="component" value="Unassembled WGS sequence"/>
</dbReference>
<protein>
    <submittedName>
        <fullName evidence="1">Uncharacterized protein</fullName>
    </submittedName>
</protein>
<reference evidence="2" key="1">
    <citation type="journal article" date="2010" name="Genome Res.">
        <title>Population genomic sequencing of Coccidioides fungi reveals recent hybridization and transposon control.</title>
        <authorList>
            <person name="Neafsey D.E."/>
            <person name="Barker B.M."/>
            <person name="Sharpton T.J."/>
            <person name="Stajich J.E."/>
            <person name="Park D.J."/>
            <person name="Whiston E."/>
            <person name="Hung C.-Y."/>
            <person name="McMahan C."/>
            <person name="White J."/>
            <person name="Sykes S."/>
            <person name="Heiman D."/>
            <person name="Young S."/>
            <person name="Zeng Q."/>
            <person name="Abouelleil A."/>
            <person name="Aftuck L."/>
            <person name="Bessette D."/>
            <person name="Brown A."/>
            <person name="FitzGerald M."/>
            <person name="Lui A."/>
            <person name="Macdonald J.P."/>
            <person name="Priest M."/>
            <person name="Orbach M.J."/>
            <person name="Galgiani J.N."/>
            <person name="Kirkland T.N."/>
            <person name="Cole G.T."/>
            <person name="Birren B.W."/>
            <person name="Henn M.R."/>
            <person name="Taylor J.W."/>
            <person name="Rounsley S.D."/>
        </authorList>
    </citation>
    <scope>NUCLEOTIDE SEQUENCE [LARGE SCALE GENOMIC DNA]</scope>
    <source>
        <strain evidence="2">RMSCC 757 / Silveira</strain>
    </source>
</reference>
<dbReference type="EMBL" id="GL636488">
    <property type="protein sequence ID" value="EFW20831.1"/>
    <property type="molecule type" value="Genomic_DNA"/>
</dbReference>
<gene>
    <name evidence="1" type="ORF">CPSG_02674</name>
</gene>
<keyword evidence="2" id="KW-1185">Reference proteome</keyword>
<dbReference type="HOGENOM" id="CLU_2637900_0_0_1"/>
<proteinExistence type="predicted"/>
<name>E9CY04_COCPS</name>
<organism evidence="2">
    <name type="scientific">Coccidioides posadasii (strain RMSCC 757 / Silveira)</name>
    <name type="common">Valley fever fungus</name>
    <dbReference type="NCBI Taxonomy" id="443226"/>
    <lineage>
        <taxon>Eukaryota</taxon>
        <taxon>Fungi</taxon>
        <taxon>Dikarya</taxon>
        <taxon>Ascomycota</taxon>
        <taxon>Pezizomycotina</taxon>
        <taxon>Eurotiomycetes</taxon>
        <taxon>Eurotiomycetidae</taxon>
        <taxon>Onygenales</taxon>
        <taxon>Onygenaceae</taxon>
        <taxon>Coccidioides</taxon>
    </lineage>
</organism>
<sequence length="77" mass="8490">MYYLGSLASSELDAELSWASLCRLGKSKSCNLDLSKPNSVVCGVDTSVTWFQPDGESQPLDFRGQLRISADYHCARD</sequence>
<reference evidence="2" key="2">
    <citation type="submission" date="2010-03" db="EMBL/GenBank/DDBJ databases">
        <title>The genome sequence of Coccidioides posadasii strain Silveira.</title>
        <authorList>
            <consortium name="The Broad Institute Genome Sequencing Center for Infectious Disease"/>
            <person name="Neafsey D."/>
            <person name="Orbach M."/>
            <person name="Henn M.R."/>
            <person name="Cole G.T."/>
            <person name="Galgiani J."/>
            <person name="Gardner M.J."/>
            <person name="Kirkland T.N."/>
            <person name="Taylor J.W."/>
            <person name="Young S.K."/>
            <person name="Zeng Q."/>
            <person name="Koehrsen M."/>
            <person name="Alvarado L."/>
            <person name="Berlin A."/>
            <person name="Borenstein D."/>
            <person name="Chapman S.B."/>
            <person name="Chen Z."/>
            <person name="Engels R."/>
            <person name="Freedman E."/>
            <person name="Gellesch M."/>
            <person name="Goldberg J."/>
            <person name="Griggs A."/>
            <person name="Gujja S."/>
            <person name="Heilman E."/>
            <person name="Heiman D."/>
            <person name="Howarth C."/>
            <person name="Jen D."/>
            <person name="Larson L."/>
            <person name="Mehta T."/>
            <person name="Neiman D."/>
            <person name="Park D."/>
            <person name="Pearson M."/>
            <person name="Richards J."/>
            <person name="Roberts A."/>
            <person name="Saif S."/>
            <person name="Shea T."/>
            <person name="Shenoy N."/>
            <person name="Sisk P."/>
            <person name="Stolte C."/>
            <person name="Sykes S."/>
            <person name="Walk T."/>
            <person name="White J."/>
            <person name="Yandava C."/>
            <person name="Haas B."/>
            <person name="Nusbaum C."/>
            <person name="Birren B."/>
        </authorList>
    </citation>
    <scope>NUCLEOTIDE SEQUENCE [LARGE SCALE GENOMIC DNA]</scope>
    <source>
        <strain evidence="2">RMSCC 757 / Silveira</strain>
    </source>
</reference>
<evidence type="ECO:0000313" key="1">
    <source>
        <dbReference type="EMBL" id="EFW20831.1"/>
    </source>
</evidence>
<dbReference type="AlphaFoldDB" id="E9CY04"/>